<evidence type="ECO:0000313" key="1">
    <source>
        <dbReference type="EMBL" id="EJC83315.1"/>
    </source>
</evidence>
<dbReference type="GO" id="GO:0006355">
    <property type="term" value="P:regulation of DNA-templated transcription"/>
    <property type="evidence" value="ECO:0007669"/>
    <property type="project" value="InterPro"/>
</dbReference>
<name>J0CTZ7_RHILT</name>
<dbReference type="EMBL" id="JH719393">
    <property type="protein sequence ID" value="EJC85091.1"/>
    <property type="molecule type" value="Genomic_DNA"/>
</dbReference>
<dbReference type="Proteomes" id="UP000005732">
    <property type="component" value="Unassembled WGS sequence"/>
</dbReference>
<proteinExistence type="predicted"/>
<dbReference type="EMBL" id="JH719393">
    <property type="protein sequence ID" value="EJC83315.1"/>
    <property type="molecule type" value="Genomic_DNA"/>
</dbReference>
<reference evidence="1" key="1">
    <citation type="submission" date="2012-02" db="EMBL/GenBank/DDBJ databases">
        <title>Improved High-Quality Draft Sequence of Rhizobium leguminosarum bv. trifolii WSM2297.</title>
        <authorList>
            <consortium name="US DOE Joint Genome Institute"/>
            <person name="Lucas S."/>
            <person name="Han J."/>
            <person name="Lapidus A."/>
            <person name="Cheng J.-F."/>
            <person name="Goodwin L."/>
            <person name="Pitluck S."/>
            <person name="Peters L."/>
            <person name="Ovchinnikova G."/>
            <person name="Zhang X."/>
            <person name="Detter J.C."/>
            <person name="Han C."/>
            <person name="Tapia R."/>
            <person name="Land M."/>
            <person name="Hauser L."/>
            <person name="Kyrpides N."/>
            <person name="Ivanova N."/>
            <person name="Pagani I."/>
            <person name="Brau L."/>
            <person name="Yates R."/>
            <person name="O'Hara G."/>
            <person name="Rui T."/>
            <person name="Howieson J."/>
            <person name="Reeve W."/>
            <person name="Woyke T."/>
        </authorList>
    </citation>
    <scope>NUCLEOTIDE SEQUENCE [LARGE SCALE GENOMIC DNA]</scope>
    <source>
        <strain evidence="1">WSM2297</strain>
    </source>
</reference>
<dbReference type="AlphaFoldDB" id="J0CTZ7"/>
<organism evidence="1">
    <name type="scientific">Rhizobium leguminosarum bv. trifolii WSM2297</name>
    <dbReference type="NCBI Taxonomy" id="754762"/>
    <lineage>
        <taxon>Bacteria</taxon>
        <taxon>Pseudomonadati</taxon>
        <taxon>Pseudomonadota</taxon>
        <taxon>Alphaproteobacteria</taxon>
        <taxon>Hyphomicrobiales</taxon>
        <taxon>Rhizobiaceae</taxon>
        <taxon>Rhizobium/Agrobacterium group</taxon>
        <taxon>Rhizobium</taxon>
    </lineage>
</organism>
<accession>J0CTZ7</accession>
<protein>
    <submittedName>
        <fullName evidence="1">Ribbon-helix-helix protein, copG family</fullName>
    </submittedName>
</protein>
<evidence type="ECO:0000313" key="2">
    <source>
        <dbReference type="EMBL" id="EJC85091.1"/>
    </source>
</evidence>
<gene>
    <name evidence="1" type="ORF">Rleg4DRAFT_5067</name>
    <name evidence="2" type="ORF">Rleg4DRAFT_6954</name>
</gene>
<sequence length="97" mass="11218">MMTSSNAATLLQDAADRIADIPRPDLQILLRRTALRLRNATTVSMDDDVDEVLLDLASELGLTREDMMRYIIREWMEENNFLFTHELDEHRKLDGLA</sequence>
<dbReference type="HOGENOM" id="CLU_157968_0_0_5"/>